<keyword evidence="13" id="KW-0812">Transmembrane</keyword>
<dbReference type="GO" id="GO:0006431">
    <property type="term" value="P:methionyl-tRNA aminoacylation"/>
    <property type="evidence" value="ECO:0007669"/>
    <property type="project" value="InterPro"/>
</dbReference>
<evidence type="ECO:0000256" key="13">
    <source>
        <dbReference type="SAM" id="Phobius"/>
    </source>
</evidence>
<evidence type="ECO:0000256" key="8">
    <source>
        <dbReference type="ARBA" id="ARBA00022917"/>
    </source>
</evidence>
<feature type="transmembrane region" description="Helical" evidence="13">
    <location>
        <begin position="74"/>
        <end position="99"/>
    </location>
</feature>
<dbReference type="GO" id="GO:0005524">
    <property type="term" value="F:ATP binding"/>
    <property type="evidence" value="ECO:0007669"/>
    <property type="project" value="UniProtKB-KW"/>
</dbReference>
<dbReference type="InterPro" id="IPR029038">
    <property type="entry name" value="MetRS_Zn"/>
</dbReference>
<dbReference type="AlphaFoldDB" id="A0A060YX66"/>
<feature type="transmembrane region" description="Helical" evidence="13">
    <location>
        <begin position="36"/>
        <end position="54"/>
    </location>
</feature>
<dbReference type="Pfam" id="PF09334">
    <property type="entry name" value="tRNA-synt_1g"/>
    <property type="match status" value="1"/>
</dbReference>
<dbReference type="SUPFAM" id="SSF57770">
    <property type="entry name" value="Methionyl-tRNA synthetase (MetRS), Zn-domain"/>
    <property type="match status" value="1"/>
</dbReference>
<dbReference type="STRING" id="8022.A0A060YX66"/>
<evidence type="ECO:0000256" key="4">
    <source>
        <dbReference type="ARBA" id="ARBA00022490"/>
    </source>
</evidence>
<keyword evidence="13" id="KW-0472">Membrane</keyword>
<evidence type="ECO:0000259" key="14">
    <source>
        <dbReference type="Pfam" id="PF09334"/>
    </source>
</evidence>
<dbReference type="Proteomes" id="UP000193380">
    <property type="component" value="Unassembled WGS sequence"/>
</dbReference>
<dbReference type="PaxDb" id="8022-A0A060YX66"/>
<keyword evidence="4" id="KW-0963">Cytoplasm</keyword>
<evidence type="ECO:0000256" key="3">
    <source>
        <dbReference type="ARBA" id="ARBA00018335"/>
    </source>
</evidence>
<gene>
    <name evidence="15" type="ORF">GSONMT00007885001</name>
</gene>
<comment type="similarity">
    <text evidence="12">Belongs to the class-I aminoacyl-tRNA synthetase family.</text>
</comment>
<evidence type="ECO:0000256" key="5">
    <source>
        <dbReference type="ARBA" id="ARBA00022598"/>
    </source>
</evidence>
<feature type="transmembrane region" description="Helical" evidence="13">
    <location>
        <begin position="6"/>
        <end position="24"/>
    </location>
</feature>
<dbReference type="InterPro" id="IPR015413">
    <property type="entry name" value="Methionyl/Leucyl_tRNA_Synth"/>
</dbReference>
<dbReference type="InterPro" id="IPR023458">
    <property type="entry name" value="Met-tRNA_ligase_1"/>
</dbReference>
<dbReference type="InterPro" id="IPR033911">
    <property type="entry name" value="MetRS_core"/>
</dbReference>
<dbReference type="EMBL" id="FR925226">
    <property type="protein sequence ID" value="CDQ96331.1"/>
    <property type="molecule type" value="Genomic_DNA"/>
</dbReference>
<comment type="catalytic activity">
    <reaction evidence="11">
        <text>tRNA(Met) + L-methionine + ATP = L-methionyl-tRNA(Met) + AMP + diphosphate</text>
        <dbReference type="Rhea" id="RHEA:13481"/>
        <dbReference type="Rhea" id="RHEA-COMP:9667"/>
        <dbReference type="Rhea" id="RHEA-COMP:9698"/>
        <dbReference type="ChEBI" id="CHEBI:30616"/>
        <dbReference type="ChEBI" id="CHEBI:33019"/>
        <dbReference type="ChEBI" id="CHEBI:57844"/>
        <dbReference type="ChEBI" id="CHEBI:78442"/>
        <dbReference type="ChEBI" id="CHEBI:78530"/>
        <dbReference type="ChEBI" id="CHEBI:456215"/>
        <dbReference type="EC" id="6.1.1.10"/>
    </reaction>
</comment>
<name>A0A060YX66_ONCMY</name>
<dbReference type="EC" id="6.1.1.10" evidence="2"/>
<evidence type="ECO:0000313" key="16">
    <source>
        <dbReference type="Proteomes" id="UP000193380"/>
    </source>
</evidence>
<evidence type="ECO:0000256" key="12">
    <source>
        <dbReference type="RuleBase" id="RU363039"/>
    </source>
</evidence>
<protein>
    <recommendedName>
        <fullName evidence="3">Methionine--tRNA ligase, cytoplasmic</fullName>
        <ecNumber evidence="2">6.1.1.10</ecNumber>
    </recommendedName>
    <alternativeName>
        <fullName evidence="10">Methionyl-tRNA synthetase</fullName>
    </alternativeName>
</protein>
<sequence length="340" mass="39683">PYYTVHYLLYCTLPYCTVHYLLYLTLPYCTVHYPTILYTTLLYYPTILFSILPLEPYLHDLFCVFLSLLSVSHLHIHLMSLCVCMVVCVVGMYCMCVGLMTTENKAREEGLTAQQICDKYHAVHASIYQWFQVDFDFFGRTTTKKQTEIAQNIFWRLHERGFLLEDIVEQLRCEACQRFLADRFVEGTCPFCSYPEARGDQCDKCGKLINAVELREPTCKVCSQTPVVQSSKHLFLDLPKLEAELEQWLERSTGSGDWTANAKQITRSWVRDGLKPRCITRDLKWGTPVPHPDFSDKVFYVWFDAPIGYLSITANYTDQWEKWWKNPQQVQCVYQSGHTL</sequence>
<evidence type="ECO:0000256" key="7">
    <source>
        <dbReference type="ARBA" id="ARBA00022840"/>
    </source>
</evidence>
<reference evidence="15" key="1">
    <citation type="journal article" date="2014" name="Nat. Commun.">
        <title>The rainbow trout genome provides novel insights into evolution after whole-genome duplication in vertebrates.</title>
        <authorList>
            <person name="Berthelot C."/>
            <person name="Brunet F."/>
            <person name="Chalopin D."/>
            <person name="Juanchich A."/>
            <person name="Bernard M."/>
            <person name="Noel B."/>
            <person name="Bento P."/>
            <person name="Da Silva C."/>
            <person name="Labadie K."/>
            <person name="Alberti A."/>
            <person name="Aury J.M."/>
            <person name="Louis A."/>
            <person name="Dehais P."/>
            <person name="Bardou P."/>
            <person name="Montfort J."/>
            <person name="Klopp C."/>
            <person name="Cabau C."/>
            <person name="Gaspin C."/>
            <person name="Thorgaard G.H."/>
            <person name="Boussaha M."/>
            <person name="Quillet E."/>
            <person name="Guyomard R."/>
            <person name="Galiana D."/>
            <person name="Bobe J."/>
            <person name="Volff J.N."/>
            <person name="Genet C."/>
            <person name="Wincker P."/>
            <person name="Jaillon O."/>
            <person name="Roest Crollius H."/>
            <person name="Guiguen Y."/>
        </authorList>
    </citation>
    <scope>NUCLEOTIDE SEQUENCE [LARGE SCALE GENOMIC DNA]</scope>
</reference>
<keyword evidence="13" id="KW-1133">Transmembrane helix</keyword>
<dbReference type="PRINTS" id="PR01041">
    <property type="entry name" value="TRNASYNTHMET"/>
</dbReference>
<evidence type="ECO:0000256" key="10">
    <source>
        <dbReference type="ARBA" id="ARBA00030904"/>
    </source>
</evidence>
<dbReference type="InterPro" id="IPR014729">
    <property type="entry name" value="Rossmann-like_a/b/a_fold"/>
</dbReference>
<proteinExistence type="inferred from homology"/>
<accession>A0A060YX66</accession>
<evidence type="ECO:0000256" key="2">
    <source>
        <dbReference type="ARBA" id="ARBA00012838"/>
    </source>
</evidence>
<comment type="subcellular location">
    <subcellularLocation>
        <location evidence="1">Cytoplasm</location>
    </subcellularLocation>
</comment>
<dbReference type="Gene3D" id="3.40.50.620">
    <property type="entry name" value="HUPs"/>
    <property type="match status" value="1"/>
</dbReference>
<keyword evidence="7 12" id="KW-0067">ATP-binding</keyword>
<keyword evidence="9 12" id="KW-0030">Aminoacyl-tRNA synthetase</keyword>
<evidence type="ECO:0000256" key="1">
    <source>
        <dbReference type="ARBA" id="ARBA00004496"/>
    </source>
</evidence>
<feature type="domain" description="Methionyl/Leucyl tRNA synthetase" evidence="14">
    <location>
        <begin position="102"/>
        <end position="333"/>
    </location>
</feature>
<dbReference type="Gene3D" id="2.20.28.20">
    <property type="entry name" value="Methionyl-tRNA synthetase, Zn-domain"/>
    <property type="match status" value="1"/>
</dbReference>
<dbReference type="PANTHER" id="PTHR45765">
    <property type="entry name" value="METHIONINE--TRNA LIGASE"/>
    <property type="match status" value="1"/>
</dbReference>
<dbReference type="PANTHER" id="PTHR45765:SF1">
    <property type="entry name" value="METHIONINE--TRNA LIGASE, CYTOPLASMIC"/>
    <property type="match status" value="1"/>
</dbReference>
<dbReference type="GO" id="GO:0017101">
    <property type="term" value="C:aminoacyl-tRNA synthetase multienzyme complex"/>
    <property type="evidence" value="ECO:0007669"/>
    <property type="project" value="TreeGrafter"/>
</dbReference>
<dbReference type="GO" id="GO:0004825">
    <property type="term" value="F:methionine-tRNA ligase activity"/>
    <property type="evidence" value="ECO:0007669"/>
    <property type="project" value="UniProtKB-EC"/>
</dbReference>
<dbReference type="SUPFAM" id="SSF52374">
    <property type="entry name" value="Nucleotidylyl transferase"/>
    <property type="match status" value="1"/>
</dbReference>
<dbReference type="GO" id="GO:0005829">
    <property type="term" value="C:cytosol"/>
    <property type="evidence" value="ECO:0007669"/>
    <property type="project" value="TreeGrafter"/>
</dbReference>
<evidence type="ECO:0000256" key="6">
    <source>
        <dbReference type="ARBA" id="ARBA00022741"/>
    </source>
</evidence>
<keyword evidence="6 12" id="KW-0547">Nucleotide-binding</keyword>
<evidence type="ECO:0000313" key="15">
    <source>
        <dbReference type="EMBL" id="CDQ96331.1"/>
    </source>
</evidence>
<organism evidence="15 16">
    <name type="scientific">Oncorhynchus mykiss</name>
    <name type="common">Rainbow trout</name>
    <name type="synonym">Salmo gairdneri</name>
    <dbReference type="NCBI Taxonomy" id="8022"/>
    <lineage>
        <taxon>Eukaryota</taxon>
        <taxon>Metazoa</taxon>
        <taxon>Chordata</taxon>
        <taxon>Craniata</taxon>
        <taxon>Vertebrata</taxon>
        <taxon>Euteleostomi</taxon>
        <taxon>Actinopterygii</taxon>
        <taxon>Neopterygii</taxon>
        <taxon>Teleostei</taxon>
        <taxon>Protacanthopterygii</taxon>
        <taxon>Salmoniformes</taxon>
        <taxon>Salmonidae</taxon>
        <taxon>Salmoninae</taxon>
        <taxon>Oncorhynchus</taxon>
    </lineage>
</organism>
<feature type="non-terminal residue" evidence="15">
    <location>
        <position position="1"/>
    </location>
</feature>
<keyword evidence="8 12" id="KW-0648">Protein biosynthesis</keyword>
<keyword evidence="5 12" id="KW-0436">Ligase</keyword>
<reference evidence="15" key="2">
    <citation type="submission" date="2014-03" db="EMBL/GenBank/DDBJ databases">
        <authorList>
            <person name="Genoscope - CEA"/>
        </authorList>
    </citation>
    <scope>NUCLEOTIDE SEQUENCE</scope>
</reference>
<dbReference type="FunFam" id="2.20.28.20:FF:000001">
    <property type="entry name" value="Methionine--tRNA ligase"/>
    <property type="match status" value="1"/>
</dbReference>
<evidence type="ECO:0000256" key="11">
    <source>
        <dbReference type="ARBA" id="ARBA00047364"/>
    </source>
</evidence>
<evidence type="ECO:0000256" key="9">
    <source>
        <dbReference type="ARBA" id="ARBA00023146"/>
    </source>
</evidence>